<dbReference type="Pfam" id="PF13193">
    <property type="entry name" value="AMP-binding_C"/>
    <property type="match status" value="1"/>
</dbReference>
<evidence type="ECO:0000259" key="1">
    <source>
        <dbReference type="Pfam" id="PF00501"/>
    </source>
</evidence>
<evidence type="ECO:0000313" key="3">
    <source>
        <dbReference type="EMBL" id="RIV99625.1"/>
    </source>
</evidence>
<dbReference type="GO" id="GO:0031177">
    <property type="term" value="F:phosphopantetheine binding"/>
    <property type="evidence" value="ECO:0007669"/>
    <property type="project" value="TreeGrafter"/>
</dbReference>
<dbReference type="SUPFAM" id="SSF56801">
    <property type="entry name" value="Acetyl-CoA synthetase-like"/>
    <property type="match status" value="1"/>
</dbReference>
<organism evidence="3 4">
    <name type="scientific">Vibrio harveyi</name>
    <name type="common">Beneckea harveyi</name>
    <dbReference type="NCBI Taxonomy" id="669"/>
    <lineage>
        <taxon>Bacteria</taxon>
        <taxon>Pseudomonadati</taxon>
        <taxon>Pseudomonadota</taxon>
        <taxon>Gammaproteobacteria</taxon>
        <taxon>Vibrionales</taxon>
        <taxon>Vibrionaceae</taxon>
        <taxon>Vibrio</taxon>
    </lineage>
</organism>
<name>A0A8B3DBW2_VIBHA</name>
<reference evidence="3 4" key="1">
    <citation type="submission" date="2018-08" db="EMBL/GenBank/DDBJ databases">
        <title>Vibrio harveyi strains pathogenic to white snook Centropomus viridis Lockington (1877) and potential probiotic bacteria.</title>
        <authorList>
            <person name="Soto-Rodriguez S."/>
            <person name="Gomez-Gil B."/>
            <person name="Lozano-Olvera R."/>
        </authorList>
    </citation>
    <scope>NUCLEOTIDE SEQUENCE [LARGE SCALE GENOMIC DNA]</scope>
    <source>
        <strain evidence="3 4">CAIM 1508</strain>
    </source>
</reference>
<sequence>MKAPTLQPELNSFVGSSLVGSTQRFTFLYEAFSELSADDQALFEEYGQGPSAIPKYSCLHTAIEAIAKIQPDDIAVVHDNKTITYQKLNEKANALAAFLRVHGVEKGDAVGLFLTRSIPMIIGILAILKLGACYVPQHAGVAPARVLKHVINTAKIKVVLTLSDFSDLLSECESQKLFYLDELLQTLHVAENLELPIVSSDSRCFILFTSGTTGTPNGVQVTHKNVANIVMTSPGNLGITPGMKVGQILSIAFDMCAWEIFVTLCHGATLLIRGKNIQETVSQADAVIATPSILASLNPESCQSIQVAAVAGEPCPKPLADTWASFCRFYNSCGPTETTIINTAQHYSVNCDELTIGKPTPNNTVYILNDDLKPCAIGEVGEMWAGGLCVTAGYIGNEELNNDRYRKDPFLGGDYKMFRTRDLGRWTEQGELLHLGRTDDQVKILGFRVELDSVSRVLEKTPSCHQAVTLKVDCKTLIAFVTPRNIDPEQAKETVKKHLPYYCIPRVVVPLESLPKTSRGKIDKRQLLALYVQSQTPLMEGI</sequence>
<dbReference type="GO" id="GO:0043041">
    <property type="term" value="P:amino acid activation for nonribosomal peptide biosynthetic process"/>
    <property type="evidence" value="ECO:0007669"/>
    <property type="project" value="TreeGrafter"/>
</dbReference>
<dbReference type="Gene3D" id="3.40.50.12780">
    <property type="entry name" value="N-terminal domain of ligase-like"/>
    <property type="match status" value="1"/>
</dbReference>
<feature type="domain" description="AMP-dependent synthetase/ligase" evidence="1">
    <location>
        <begin position="65"/>
        <end position="394"/>
    </location>
</feature>
<dbReference type="RefSeq" id="WP_017188836.1">
    <property type="nucleotide sequence ID" value="NZ_BGNF01000077.1"/>
</dbReference>
<dbReference type="PANTHER" id="PTHR45527">
    <property type="entry name" value="NONRIBOSOMAL PEPTIDE SYNTHETASE"/>
    <property type="match status" value="1"/>
</dbReference>
<comment type="caution">
    <text evidence="3">The sequence shown here is derived from an EMBL/GenBank/DDBJ whole genome shotgun (WGS) entry which is preliminary data.</text>
</comment>
<proteinExistence type="predicted"/>
<dbReference type="PANTHER" id="PTHR45527:SF1">
    <property type="entry name" value="FATTY ACID SYNTHASE"/>
    <property type="match status" value="1"/>
</dbReference>
<dbReference type="GO" id="GO:0005737">
    <property type="term" value="C:cytoplasm"/>
    <property type="evidence" value="ECO:0007669"/>
    <property type="project" value="TreeGrafter"/>
</dbReference>
<dbReference type="Gene3D" id="3.30.300.30">
    <property type="match status" value="1"/>
</dbReference>
<dbReference type="GO" id="GO:0044550">
    <property type="term" value="P:secondary metabolite biosynthetic process"/>
    <property type="evidence" value="ECO:0007669"/>
    <property type="project" value="TreeGrafter"/>
</dbReference>
<dbReference type="InterPro" id="IPR042099">
    <property type="entry name" value="ANL_N_sf"/>
</dbReference>
<dbReference type="AlphaFoldDB" id="A0A8B3DBW2"/>
<evidence type="ECO:0000313" key="4">
    <source>
        <dbReference type="Proteomes" id="UP000253437"/>
    </source>
</evidence>
<feature type="domain" description="AMP-binding enzyme C-terminal" evidence="2">
    <location>
        <begin position="469"/>
        <end position="521"/>
    </location>
</feature>
<dbReference type="Pfam" id="PF00501">
    <property type="entry name" value="AMP-binding"/>
    <property type="match status" value="1"/>
</dbReference>
<dbReference type="EMBL" id="QOUW02000247">
    <property type="protein sequence ID" value="RIV99625.1"/>
    <property type="molecule type" value="Genomic_DNA"/>
</dbReference>
<dbReference type="InterPro" id="IPR045851">
    <property type="entry name" value="AMP-bd_C_sf"/>
</dbReference>
<dbReference type="Proteomes" id="UP000253437">
    <property type="component" value="Unassembled WGS sequence"/>
</dbReference>
<dbReference type="InterPro" id="IPR025110">
    <property type="entry name" value="AMP-bd_C"/>
</dbReference>
<evidence type="ECO:0000259" key="2">
    <source>
        <dbReference type="Pfam" id="PF13193"/>
    </source>
</evidence>
<accession>A0A8B3DBW2</accession>
<dbReference type="InterPro" id="IPR000873">
    <property type="entry name" value="AMP-dep_synth/lig_dom"/>
</dbReference>
<protein>
    <submittedName>
        <fullName evidence="3">Peptide synthetase</fullName>
    </submittedName>
</protein>
<gene>
    <name evidence="3" type="ORF">DS957_027875</name>
</gene>